<evidence type="ECO:0000313" key="4">
    <source>
        <dbReference type="Proteomes" id="UP000002420"/>
    </source>
</evidence>
<feature type="coiled-coil region" evidence="1">
    <location>
        <begin position="96"/>
        <end position="123"/>
    </location>
</feature>
<dbReference type="Proteomes" id="UP000002420">
    <property type="component" value="Chromosome"/>
</dbReference>
<keyword evidence="1" id="KW-0175">Coiled coil</keyword>
<dbReference type="EMBL" id="CP001089">
    <property type="protein sequence ID" value="ACD97289.1"/>
    <property type="molecule type" value="Genomic_DNA"/>
</dbReference>
<dbReference type="RefSeq" id="WP_012471607.1">
    <property type="nucleotide sequence ID" value="NC_010814.1"/>
</dbReference>
<dbReference type="OrthoDB" id="9839360at2"/>
<dbReference type="HOGENOM" id="CLU_1978335_0_0_7"/>
<dbReference type="KEGG" id="glo:Glov_3588"/>
<organism evidence="3 4">
    <name type="scientific">Trichlorobacter lovleyi (strain ATCC BAA-1151 / DSM 17278 / SZ)</name>
    <name type="common">Geobacter lovleyi</name>
    <dbReference type="NCBI Taxonomy" id="398767"/>
    <lineage>
        <taxon>Bacteria</taxon>
        <taxon>Pseudomonadati</taxon>
        <taxon>Thermodesulfobacteriota</taxon>
        <taxon>Desulfuromonadia</taxon>
        <taxon>Geobacterales</taxon>
        <taxon>Geobacteraceae</taxon>
        <taxon>Trichlorobacter</taxon>
    </lineage>
</organism>
<name>B3E329_TRIL1</name>
<dbReference type="STRING" id="398767.Glov_3588"/>
<dbReference type="AlphaFoldDB" id="B3E329"/>
<evidence type="ECO:0000256" key="2">
    <source>
        <dbReference type="SAM" id="SignalP"/>
    </source>
</evidence>
<accession>B3E329</accession>
<dbReference type="PROSITE" id="PS51257">
    <property type="entry name" value="PROKAR_LIPOPROTEIN"/>
    <property type="match status" value="1"/>
</dbReference>
<gene>
    <name evidence="3" type="ordered locus">Glov_3588</name>
</gene>
<feature type="signal peptide" evidence="2">
    <location>
        <begin position="1"/>
        <end position="21"/>
    </location>
</feature>
<evidence type="ECO:0000256" key="1">
    <source>
        <dbReference type="SAM" id="Coils"/>
    </source>
</evidence>
<sequence length="126" mass="13276">MKRQMLGVLCVLGVTAGSACADDLKDASDKLQPLTERIAKVSSGKAADYAKSQLASAQETLGAVKAAISAKNGALALQKTELVDLQLTIAEARAVEMEAAEQLVLHRAELRKLEAQFDQLLQAGGK</sequence>
<reference evidence="3 4" key="1">
    <citation type="submission" date="2008-05" db="EMBL/GenBank/DDBJ databases">
        <title>Complete sequence of chromosome of Geobacter lovleyi SZ.</title>
        <authorList>
            <consortium name="US DOE Joint Genome Institute"/>
            <person name="Lucas S."/>
            <person name="Copeland A."/>
            <person name="Lapidus A."/>
            <person name="Glavina del Rio T."/>
            <person name="Dalin E."/>
            <person name="Tice H."/>
            <person name="Bruce D."/>
            <person name="Goodwin L."/>
            <person name="Pitluck S."/>
            <person name="Chertkov O."/>
            <person name="Meincke L."/>
            <person name="Brettin T."/>
            <person name="Detter J.C."/>
            <person name="Han C."/>
            <person name="Tapia R."/>
            <person name="Kuske C.R."/>
            <person name="Schmutz J."/>
            <person name="Larimer F."/>
            <person name="Land M."/>
            <person name="Hauser L."/>
            <person name="Kyrpides N."/>
            <person name="Mikhailova N."/>
            <person name="Sung Y."/>
            <person name="Fletcher K.E."/>
            <person name="Ritalahti K.M."/>
            <person name="Loeffler F.E."/>
            <person name="Richardson P."/>
        </authorList>
    </citation>
    <scope>NUCLEOTIDE SEQUENCE [LARGE SCALE GENOMIC DNA]</scope>
    <source>
        <strain evidence="4">ATCC BAA-1151 / DSM 17278 / SZ</strain>
    </source>
</reference>
<protein>
    <recommendedName>
        <fullName evidence="5">DUF4398 domain-containing protein</fullName>
    </recommendedName>
</protein>
<proteinExistence type="predicted"/>
<feature type="chain" id="PRO_5002787487" description="DUF4398 domain-containing protein" evidence="2">
    <location>
        <begin position="22"/>
        <end position="126"/>
    </location>
</feature>
<evidence type="ECO:0008006" key="5">
    <source>
        <dbReference type="Google" id="ProtNLM"/>
    </source>
</evidence>
<evidence type="ECO:0000313" key="3">
    <source>
        <dbReference type="EMBL" id="ACD97289.1"/>
    </source>
</evidence>
<keyword evidence="2" id="KW-0732">Signal</keyword>
<keyword evidence="4" id="KW-1185">Reference proteome</keyword>